<accession>A0A168LAE0</accession>
<dbReference type="Proteomes" id="UP000077051">
    <property type="component" value="Unassembled WGS sequence"/>
</dbReference>
<dbReference type="InterPro" id="IPR018466">
    <property type="entry name" value="Kre9/Knh1-like_N"/>
</dbReference>
<keyword evidence="5" id="KW-1185">Reference proteome</keyword>
<dbReference type="InterPro" id="IPR052982">
    <property type="entry name" value="SRP1/TIP1-like"/>
</dbReference>
<dbReference type="EMBL" id="AMYB01000004">
    <property type="protein sequence ID" value="OAD03293.1"/>
    <property type="molecule type" value="Genomic_DNA"/>
</dbReference>
<dbReference type="OrthoDB" id="5589325at2759"/>
<dbReference type="VEuPathDB" id="FungiDB:MUCCIDRAFT_91673"/>
<dbReference type="PANTHER" id="PTHR40633">
    <property type="entry name" value="MATRIX PROTEIN, PUTATIVE (AFU_ORTHOLOGUE AFUA_8G05410)-RELATED"/>
    <property type="match status" value="1"/>
</dbReference>
<dbReference type="Pfam" id="PF10342">
    <property type="entry name" value="Kre9_KNH"/>
    <property type="match status" value="1"/>
</dbReference>
<evidence type="ECO:0000256" key="2">
    <source>
        <dbReference type="SAM" id="SignalP"/>
    </source>
</evidence>
<feature type="domain" description="Yeast cell wall synthesis Kre9/Knh1-like N-terminal" evidence="3">
    <location>
        <begin position="37"/>
        <end position="127"/>
    </location>
</feature>
<reference evidence="4 5" key="1">
    <citation type="submission" date="2015-06" db="EMBL/GenBank/DDBJ databases">
        <title>Expansion of signal transduction pathways in fungi by whole-genome duplication.</title>
        <authorList>
            <consortium name="DOE Joint Genome Institute"/>
            <person name="Corrochano L.M."/>
            <person name="Kuo A."/>
            <person name="Marcet-Houben M."/>
            <person name="Polaino S."/>
            <person name="Salamov A."/>
            <person name="Villalobos J.M."/>
            <person name="Alvarez M.I."/>
            <person name="Avalos J."/>
            <person name="Benito E.P."/>
            <person name="Benoit I."/>
            <person name="Burger G."/>
            <person name="Camino L.P."/>
            <person name="Canovas D."/>
            <person name="Cerda-Olmedo E."/>
            <person name="Cheng J.-F."/>
            <person name="Dominguez A."/>
            <person name="Elias M."/>
            <person name="Eslava A.P."/>
            <person name="Glaser F."/>
            <person name="Grimwood J."/>
            <person name="Gutierrez G."/>
            <person name="Heitman J."/>
            <person name="Henrissat B."/>
            <person name="Iturriaga E.A."/>
            <person name="Lang B.F."/>
            <person name="Lavin J.L."/>
            <person name="Lee S."/>
            <person name="Li W."/>
            <person name="Lindquist E."/>
            <person name="Lopez-Garcia S."/>
            <person name="Luque E.M."/>
            <person name="Marcos A.T."/>
            <person name="Martin J."/>
            <person name="Mccluskey K."/>
            <person name="Medina H.R."/>
            <person name="Miralles-Duran A."/>
            <person name="Miyazaki A."/>
            <person name="Munoz-Torres E."/>
            <person name="Oguiza J.A."/>
            <person name="Ohm R."/>
            <person name="Olmedo M."/>
            <person name="Orejas M."/>
            <person name="Ortiz-Castellanos L."/>
            <person name="Pisabarro A.G."/>
            <person name="Rodriguez-Romero J."/>
            <person name="Ruiz-Herrera J."/>
            <person name="Ruiz-Vazquez R."/>
            <person name="Sanz C."/>
            <person name="Schackwitz W."/>
            <person name="Schmutz J."/>
            <person name="Shahriari M."/>
            <person name="Shelest E."/>
            <person name="Silva-Franco F."/>
            <person name="Soanes D."/>
            <person name="Syed K."/>
            <person name="Tagua V.G."/>
            <person name="Talbot N.J."/>
            <person name="Thon M."/>
            <person name="De Vries R.P."/>
            <person name="Wiebenga A."/>
            <person name="Yadav J.S."/>
            <person name="Braun E.L."/>
            <person name="Baker S."/>
            <person name="Garre V."/>
            <person name="Horwitz B."/>
            <person name="Torres-Martinez S."/>
            <person name="Idnurm A."/>
            <person name="Herrera-Estrella A."/>
            <person name="Gabaldon T."/>
            <person name="Grigoriev I.V."/>
        </authorList>
    </citation>
    <scope>NUCLEOTIDE SEQUENCE [LARGE SCALE GENOMIC DNA]</scope>
    <source>
        <strain evidence="4 5">CBS 277.49</strain>
    </source>
</reference>
<keyword evidence="1 2" id="KW-0732">Signal</keyword>
<evidence type="ECO:0000313" key="4">
    <source>
        <dbReference type="EMBL" id="OAD03293.1"/>
    </source>
</evidence>
<name>A0A168LAE0_MUCCL</name>
<dbReference type="PANTHER" id="PTHR40633:SF1">
    <property type="entry name" value="GPI ANCHORED SERINE-THREONINE RICH PROTEIN (AFU_ORTHOLOGUE AFUA_1G03630)"/>
    <property type="match status" value="1"/>
</dbReference>
<dbReference type="AlphaFoldDB" id="A0A168LAE0"/>
<evidence type="ECO:0000313" key="5">
    <source>
        <dbReference type="Proteomes" id="UP000077051"/>
    </source>
</evidence>
<feature type="chain" id="PRO_5007898675" description="Yeast cell wall synthesis Kre9/Knh1-like N-terminal domain-containing protein" evidence="2">
    <location>
        <begin position="21"/>
        <end position="244"/>
    </location>
</feature>
<evidence type="ECO:0000256" key="1">
    <source>
        <dbReference type="ARBA" id="ARBA00022729"/>
    </source>
</evidence>
<comment type="caution">
    <text evidence="4">The sequence shown here is derived from an EMBL/GenBank/DDBJ whole genome shotgun (WGS) entry which is preliminary data.</text>
</comment>
<protein>
    <recommendedName>
        <fullName evidence="3">Yeast cell wall synthesis Kre9/Knh1-like N-terminal domain-containing protein</fullName>
    </recommendedName>
</protein>
<proteinExistence type="predicted"/>
<evidence type="ECO:0000259" key="3">
    <source>
        <dbReference type="Pfam" id="PF10342"/>
    </source>
</evidence>
<gene>
    <name evidence="4" type="ORF">MUCCIDRAFT_91673</name>
</gene>
<organism evidence="4 5">
    <name type="scientific">Mucor lusitanicus CBS 277.49</name>
    <dbReference type="NCBI Taxonomy" id="747725"/>
    <lineage>
        <taxon>Eukaryota</taxon>
        <taxon>Fungi</taxon>
        <taxon>Fungi incertae sedis</taxon>
        <taxon>Mucoromycota</taxon>
        <taxon>Mucoromycotina</taxon>
        <taxon>Mucoromycetes</taxon>
        <taxon>Mucorales</taxon>
        <taxon>Mucorineae</taxon>
        <taxon>Mucoraceae</taxon>
        <taxon>Mucor</taxon>
    </lineage>
</organism>
<sequence length="244" mass="24699">MKFIAALSALVASAITLASAQQPAANQQDAGVYFTNPVLGSVFQANAPYSLTWTATPNAVDDKIDAIELRMGSASNLELIQTISTQPIPLALGKFDWVPYENLTTATSYVLLAKNSQGISYSAYFTIIGLAPGVQANSTSSAVPAATAALSTALPHSSVVSFNASSSVMMTASISASAMPSSMMTAAASANSASAFASSSIASAMPSAHIGHLDASVSSAINLKAGLVGTAGAIFAAIAMKFFM</sequence>
<feature type="signal peptide" evidence="2">
    <location>
        <begin position="1"/>
        <end position="20"/>
    </location>
</feature>